<protein>
    <submittedName>
        <fullName evidence="2">Uncharacterized protein</fullName>
    </submittedName>
</protein>
<sequence>MDSDAIYNNFVLRVMAARSPSVGLREALCKRDSRSKLECPVQFLLSLRSIVSKLAMISSITQKMGEAKVKVRHVPKQFSTTPNVKAAKHSSTKALTTLRNRKGILNPSTFRSVRNPKPTTIEVPKDRVVAKTLLFHSPKKVVKLKKSVEWNSSLRKACAGMKKLEINNGSKKNALGCNNRPLDVPRKQLRVREVKSRVYDSLHCQKKKNEEAKSVKPLEKNNINKDLLSSEAPMHRRTDEKTQSKMASISESEGDNEMLWHLTSEQLNCAKDKPVKKDVPGRHETSKSIQKVAY</sequence>
<evidence type="ECO:0000313" key="3">
    <source>
        <dbReference type="Proteomes" id="UP000436088"/>
    </source>
</evidence>
<dbReference type="AlphaFoldDB" id="A0A6A3APP5"/>
<dbReference type="Proteomes" id="UP000436088">
    <property type="component" value="Unassembled WGS sequence"/>
</dbReference>
<dbReference type="PANTHER" id="PTHR37241">
    <property type="entry name" value="NEUROFILAMENT HEAVY PROTEIN"/>
    <property type="match status" value="1"/>
</dbReference>
<dbReference type="EMBL" id="VEPZ02000968">
    <property type="protein sequence ID" value="KAE8706624.1"/>
    <property type="molecule type" value="Genomic_DNA"/>
</dbReference>
<feature type="region of interest" description="Disordered" evidence="1">
    <location>
        <begin position="270"/>
        <end position="294"/>
    </location>
</feature>
<organism evidence="2 3">
    <name type="scientific">Hibiscus syriacus</name>
    <name type="common">Rose of Sharon</name>
    <dbReference type="NCBI Taxonomy" id="106335"/>
    <lineage>
        <taxon>Eukaryota</taxon>
        <taxon>Viridiplantae</taxon>
        <taxon>Streptophyta</taxon>
        <taxon>Embryophyta</taxon>
        <taxon>Tracheophyta</taxon>
        <taxon>Spermatophyta</taxon>
        <taxon>Magnoliopsida</taxon>
        <taxon>eudicotyledons</taxon>
        <taxon>Gunneridae</taxon>
        <taxon>Pentapetalae</taxon>
        <taxon>rosids</taxon>
        <taxon>malvids</taxon>
        <taxon>Malvales</taxon>
        <taxon>Malvaceae</taxon>
        <taxon>Malvoideae</taxon>
        <taxon>Hibiscus</taxon>
    </lineage>
</organism>
<accession>A0A6A3APP5</accession>
<proteinExistence type="predicted"/>
<reference evidence="2" key="1">
    <citation type="submission" date="2019-09" db="EMBL/GenBank/DDBJ databases">
        <title>Draft genome information of white flower Hibiscus syriacus.</title>
        <authorList>
            <person name="Kim Y.-M."/>
        </authorList>
    </citation>
    <scope>NUCLEOTIDE SEQUENCE [LARGE SCALE GENOMIC DNA]</scope>
    <source>
        <strain evidence="2">YM2019G1</strain>
    </source>
</reference>
<feature type="compositionally biased region" description="Basic and acidic residues" evidence="1">
    <location>
        <begin position="270"/>
        <end position="286"/>
    </location>
</feature>
<feature type="compositionally biased region" description="Basic and acidic residues" evidence="1">
    <location>
        <begin position="233"/>
        <end position="243"/>
    </location>
</feature>
<feature type="region of interest" description="Disordered" evidence="1">
    <location>
        <begin position="206"/>
        <end position="254"/>
    </location>
</feature>
<keyword evidence="3" id="KW-1185">Reference proteome</keyword>
<gene>
    <name evidence="2" type="ORF">F3Y22_tig00110391pilonHSYRG00092</name>
</gene>
<evidence type="ECO:0000313" key="2">
    <source>
        <dbReference type="EMBL" id="KAE8706624.1"/>
    </source>
</evidence>
<comment type="caution">
    <text evidence="2">The sequence shown here is derived from an EMBL/GenBank/DDBJ whole genome shotgun (WGS) entry which is preliminary data.</text>
</comment>
<evidence type="ECO:0000256" key="1">
    <source>
        <dbReference type="SAM" id="MobiDB-lite"/>
    </source>
</evidence>
<dbReference type="PANTHER" id="PTHR37241:SF1">
    <property type="entry name" value="NEUROFILAMENT HEAVY PROTEIN"/>
    <property type="match status" value="1"/>
</dbReference>
<name>A0A6A3APP5_HIBSY</name>
<feature type="compositionally biased region" description="Basic and acidic residues" evidence="1">
    <location>
        <begin position="207"/>
        <end position="223"/>
    </location>
</feature>